<evidence type="ECO:0000256" key="5">
    <source>
        <dbReference type="SAM" id="MobiDB-lite"/>
    </source>
</evidence>
<evidence type="ECO:0000256" key="3">
    <source>
        <dbReference type="ARBA" id="ARBA00022806"/>
    </source>
</evidence>
<dbReference type="InterPro" id="IPR001650">
    <property type="entry name" value="Helicase_C-like"/>
</dbReference>
<dbReference type="Gene3D" id="3.40.50.300">
    <property type="entry name" value="P-loop containing nucleotide triphosphate hydrolases"/>
    <property type="match status" value="1"/>
</dbReference>
<dbReference type="PANTHER" id="PTHR47959:SF1">
    <property type="entry name" value="ATP-DEPENDENT RNA HELICASE DBPA"/>
    <property type="match status" value="1"/>
</dbReference>
<protein>
    <recommendedName>
        <fullName evidence="6">Helicase C-terminal domain-containing protein</fullName>
    </recommendedName>
</protein>
<keyword evidence="2" id="KW-0378">Hydrolase</keyword>
<dbReference type="GO" id="GO:0005524">
    <property type="term" value="F:ATP binding"/>
    <property type="evidence" value="ECO:0007669"/>
    <property type="project" value="UniProtKB-KW"/>
</dbReference>
<proteinExistence type="predicted"/>
<evidence type="ECO:0000256" key="1">
    <source>
        <dbReference type="ARBA" id="ARBA00022741"/>
    </source>
</evidence>
<feature type="domain" description="Helicase C-terminal" evidence="6">
    <location>
        <begin position="51"/>
        <end position="197"/>
    </location>
</feature>
<evidence type="ECO:0000313" key="7">
    <source>
        <dbReference type="EMBL" id="CAE2313924.1"/>
    </source>
</evidence>
<dbReference type="SMART" id="SM00490">
    <property type="entry name" value="HELICc"/>
    <property type="match status" value="1"/>
</dbReference>
<evidence type="ECO:0000256" key="4">
    <source>
        <dbReference type="ARBA" id="ARBA00022840"/>
    </source>
</evidence>
<keyword evidence="1" id="KW-0547">Nucleotide-binding</keyword>
<dbReference type="AlphaFoldDB" id="A0A7S4L4D9"/>
<dbReference type="PANTHER" id="PTHR47959">
    <property type="entry name" value="ATP-DEPENDENT RNA HELICASE RHLE-RELATED"/>
    <property type="match status" value="1"/>
</dbReference>
<dbReference type="CDD" id="cd18787">
    <property type="entry name" value="SF2_C_DEAD"/>
    <property type="match status" value="1"/>
</dbReference>
<evidence type="ECO:0000256" key="2">
    <source>
        <dbReference type="ARBA" id="ARBA00022801"/>
    </source>
</evidence>
<dbReference type="InterPro" id="IPR027417">
    <property type="entry name" value="P-loop_NTPase"/>
</dbReference>
<feature type="region of interest" description="Disordered" evidence="5">
    <location>
        <begin position="279"/>
        <end position="307"/>
    </location>
</feature>
<gene>
    <name evidence="7" type="ORF">NAES01612_LOCUS15149</name>
</gene>
<dbReference type="InterPro" id="IPR050079">
    <property type="entry name" value="DEAD_box_RNA_helicase"/>
</dbReference>
<keyword evidence="3" id="KW-0347">Helicase</keyword>
<organism evidence="7">
    <name type="scientific">Paramoeba aestuarina</name>
    <dbReference type="NCBI Taxonomy" id="180227"/>
    <lineage>
        <taxon>Eukaryota</taxon>
        <taxon>Amoebozoa</taxon>
        <taxon>Discosea</taxon>
        <taxon>Flabellinia</taxon>
        <taxon>Dactylopodida</taxon>
        <taxon>Paramoebidae</taxon>
        <taxon>Paramoeba</taxon>
    </lineage>
</organism>
<dbReference type="GO" id="GO:0016787">
    <property type="term" value="F:hydrolase activity"/>
    <property type="evidence" value="ECO:0007669"/>
    <property type="project" value="UniProtKB-KW"/>
</dbReference>
<evidence type="ECO:0000259" key="6">
    <source>
        <dbReference type="PROSITE" id="PS51194"/>
    </source>
</evidence>
<sequence length="307" mass="35667">MPEATQMVNDLYNSLEFKREVEEVDLTTSKMTATRLTETKVECLVDEKDYYVYYFVLRYPSRTLIFVNSIDCLRRLSSLLHSLEVECLTLHADMQQRQRLKNMDRLRNNPKAVMVCTDVAARGLDVPEVEHVIHYQVPRTSELYVHRSGRSARGANGEGLSLLLIGEKERDSYKKIMYVLDRSDDLEPFPVTAHYLLAVRERVKLARRLDKAQHKQNRAASQEGWLKKMAEEADLDIDDDLELEIDEKKTKKKEKTEVEQMRRELKALLKQPLFPKGTFSPRYPTLGTMDPLNNKLEQKSALTAMSR</sequence>
<dbReference type="GO" id="GO:0003724">
    <property type="term" value="F:RNA helicase activity"/>
    <property type="evidence" value="ECO:0007669"/>
    <property type="project" value="TreeGrafter"/>
</dbReference>
<dbReference type="EMBL" id="HBKR01023147">
    <property type="protein sequence ID" value="CAE2313924.1"/>
    <property type="molecule type" value="Transcribed_RNA"/>
</dbReference>
<keyword evidence="4" id="KW-0067">ATP-binding</keyword>
<name>A0A7S4L4D9_9EUKA</name>
<accession>A0A7S4L4D9</accession>
<dbReference type="Pfam" id="PF00271">
    <property type="entry name" value="Helicase_C"/>
    <property type="match status" value="1"/>
</dbReference>
<dbReference type="GO" id="GO:0005829">
    <property type="term" value="C:cytosol"/>
    <property type="evidence" value="ECO:0007669"/>
    <property type="project" value="TreeGrafter"/>
</dbReference>
<reference evidence="7" key="1">
    <citation type="submission" date="2021-01" db="EMBL/GenBank/DDBJ databases">
        <authorList>
            <person name="Corre E."/>
            <person name="Pelletier E."/>
            <person name="Niang G."/>
            <person name="Scheremetjew M."/>
            <person name="Finn R."/>
            <person name="Kale V."/>
            <person name="Holt S."/>
            <person name="Cochrane G."/>
            <person name="Meng A."/>
            <person name="Brown T."/>
            <person name="Cohen L."/>
        </authorList>
    </citation>
    <scope>NUCLEOTIDE SEQUENCE</scope>
    <source>
        <strain evidence="7">SoJaBio B1-5/56/2</strain>
    </source>
</reference>
<dbReference type="PROSITE" id="PS51194">
    <property type="entry name" value="HELICASE_CTER"/>
    <property type="match status" value="1"/>
</dbReference>
<dbReference type="SUPFAM" id="SSF52540">
    <property type="entry name" value="P-loop containing nucleoside triphosphate hydrolases"/>
    <property type="match status" value="1"/>
</dbReference>